<evidence type="ECO:0000313" key="2">
    <source>
        <dbReference type="EMBL" id="KAK7100692.1"/>
    </source>
</evidence>
<gene>
    <name evidence="2" type="ORF">V1264_023600</name>
</gene>
<feature type="compositionally biased region" description="Basic and acidic residues" evidence="1">
    <location>
        <begin position="43"/>
        <end position="60"/>
    </location>
</feature>
<evidence type="ECO:0000256" key="1">
    <source>
        <dbReference type="SAM" id="MobiDB-lite"/>
    </source>
</evidence>
<name>A0AAN9B8B4_9CAEN</name>
<dbReference type="PROSITE" id="PS51257">
    <property type="entry name" value="PROKAR_LIPOPROTEIN"/>
    <property type="match status" value="1"/>
</dbReference>
<evidence type="ECO:0000313" key="3">
    <source>
        <dbReference type="Proteomes" id="UP001374579"/>
    </source>
</evidence>
<feature type="region of interest" description="Disordered" evidence="1">
    <location>
        <begin position="161"/>
        <end position="194"/>
    </location>
</feature>
<dbReference type="AlphaFoldDB" id="A0AAN9B8B4"/>
<sequence>MIAKMAKYRTRVFLQPVSTSSCFEEALRLCRHDDDTNNSAGRRNKEKDKDKDKEKDKADYNEQDEQGAQLQHLELRTVHPSFPDPAQVPPRQRPFTPTTPSCTSTRISLETITVETSARSPSRSSLRPSSRSSSRPSSRWTSVRPFSGRRLSEPLRVQWADEQEQDLESFPRRRYDSRNPSIRYDPPRPILKQP</sequence>
<feature type="compositionally biased region" description="Pro residues" evidence="1">
    <location>
        <begin position="82"/>
        <end position="92"/>
    </location>
</feature>
<comment type="caution">
    <text evidence="2">The sequence shown here is derived from an EMBL/GenBank/DDBJ whole genome shotgun (WGS) entry which is preliminary data.</text>
</comment>
<proteinExistence type="predicted"/>
<reference evidence="2 3" key="1">
    <citation type="submission" date="2024-02" db="EMBL/GenBank/DDBJ databases">
        <title>Chromosome-scale genome assembly of the rough periwinkle Littorina saxatilis.</title>
        <authorList>
            <person name="De Jode A."/>
            <person name="Faria R."/>
            <person name="Formenti G."/>
            <person name="Sims Y."/>
            <person name="Smith T.P."/>
            <person name="Tracey A."/>
            <person name="Wood J.M.D."/>
            <person name="Zagrodzka Z.B."/>
            <person name="Johannesson K."/>
            <person name="Butlin R.K."/>
            <person name="Leder E.H."/>
        </authorList>
    </citation>
    <scope>NUCLEOTIDE SEQUENCE [LARGE SCALE GENOMIC DNA]</scope>
    <source>
        <strain evidence="2">Snail1</strain>
        <tissue evidence="2">Muscle</tissue>
    </source>
</reference>
<feature type="compositionally biased region" description="Low complexity" evidence="1">
    <location>
        <begin position="117"/>
        <end position="145"/>
    </location>
</feature>
<organism evidence="2 3">
    <name type="scientific">Littorina saxatilis</name>
    <dbReference type="NCBI Taxonomy" id="31220"/>
    <lineage>
        <taxon>Eukaryota</taxon>
        <taxon>Metazoa</taxon>
        <taxon>Spiralia</taxon>
        <taxon>Lophotrochozoa</taxon>
        <taxon>Mollusca</taxon>
        <taxon>Gastropoda</taxon>
        <taxon>Caenogastropoda</taxon>
        <taxon>Littorinimorpha</taxon>
        <taxon>Littorinoidea</taxon>
        <taxon>Littorinidae</taxon>
        <taxon>Littorina</taxon>
    </lineage>
</organism>
<keyword evidence="3" id="KW-1185">Reference proteome</keyword>
<feature type="region of interest" description="Disordered" evidence="1">
    <location>
        <begin position="29"/>
        <end position="147"/>
    </location>
</feature>
<dbReference type="Proteomes" id="UP001374579">
    <property type="component" value="Unassembled WGS sequence"/>
</dbReference>
<dbReference type="EMBL" id="JBAMIC010000011">
    <property type="protein sequence ID" value="KAK7100692.1"/>
    <property type="molecule type" value="Genomic_DNA"/>
</dbReference>
<feature type="compositionally biased region" description="Low complexity" evidence="1">
    <location>
        <begin position="93"/>
        <end position="105"/>
    </location>
</feature>
<feature type="compositionally biased region" description="Polar residues" evidence="1">
    <location>
        <begin position="106"/>
        <end position="116"/>
    </location>
</feature>
<protein>
    <submittedName>
        <fullName evidence="2">Uncharacterized protein</fullName>
    </submittedName>
</protein>
<accession>A0AAN9B8B4</accession>